<sequence>MTKHLLVQVGEPSDSSADNVDSGQLVCKTTRILEAISAELLRWEVLYSSCFSTRGLCKGCISATREYRNCDDAITHDCIHICFGIDSATRPKRWLARKLWILDPNNDYNRCTSSCCDYTRYILYRWSQNSILASIDGGSFHVDCCHLLHSSDYILLVFSIPIHSGDNDSGSSIIATYLFSPHHWGPSNLARDSSS</sequence>
<evidence type="ECO:0000313" key="1">
    <source>
        <dbReference type="EMBL" id="GMF43182.1"/>
    </source>
</evidence>
<gene>
    <name evidence="1" type="ORF">Pfra01_001449400</name>
</gene>
<proteinExistence type="predicted"/>
<evidence type="ECO:0000313" key="2">
    <source>
        <dbReference type="Proteomes" id="UP001165121"/>
    </source>
</evidence>
<comment type="caution">
    <text evidence="1">The sequence shown here is derived from an EMBL/GenBank/DDBJ whole genome shotgun (WGS) entry which is preliminary data.</text>
</comment>
<keyword evidence="2" id="KW-1185">Reference proteome</keyword>
<protein>
    <submittedName>
        <fullName evidence="1">Unnamed protein product</fullName>
    </submittedName>
</protein>
<organism evidence="1 2">
    <name type="scientific">Phytophthora fragariaefolia</name>
    <dbReference type="NCBI Taxonomy" id="1490495"/>
    <lineage>
        <taxon>Eukaryota</taxon>
        <taxon>Sar</taxon>
        <taxon>Stramenopiles</taxon>
        <taxon>Oomycota</taxon>
        <taxon>Peronosporomycetes</taxon>
        <taxon>Peronosporales</taxon>
        <taxon>Peronosporaceae</taxon>
        <taxon>Phytophthora</taxon>
    </lineage>
</organism>
<dbReference type="EMBL" id="BSXT01001517">
    <property type="protein sequence ID" value="GMF43182.1"/>
    <property type="molecule type" value="Genomic_DNA"/>
</dbReference>
<reference evidence="1" key="1">
    <citation type="submission" date="2023-04" db="EMBL/GenBank/DDBJ databases">
        <title>Phytophthora fragariaefolia NBRC 109709.</title>
        <authorList>
            <person name="Ichikawa N."/>
            <person name="Sato H."/>
            <person name="Tonouchi N."/>
        </authorList>
    </citation>
    <scope>NUCLEOTIDE SEQUENCE</scope>
    <source>
        <strain evidence="1">NBRC 109709</strain>
    </source>
</reference>
<dbReference type="Proteomes" id="UP001165121">
    <property type="component" value="Unassembled WGS sequence"/>
</dbReference>
<dbReference type="AlphaFoldDB" id="A0A9W6XQR5"/>
<accession>A0A9W6XQR5</accession>
<name>A0A9W6XQR5_9STRA</name>